<feature type="transmembrane region" description="Helical" evidence="6">
    <location>
        <begin position="359"/>
        <end position="381"/>
    </location>
</feature>
<dbReference type="PANTHER" id="PTHR23515">
    <property type="entry name" value="HIGH-AFFINITY NITRATE TRANSPORTER 2.3"/>
    <property type="match status" value="1"/>
</dbReference>
<reference evidence="7 8" key="1">
    <citation type="submission" date="2023-11" db="EMBL/GenBank/DDBJ databases">
        <title>MicrobeMod: A computational toolkit for identifying prokaryotic methylation and restriction-modification with nanopore sequencing.</title>
        <authorList>
            <person name="Crits-Christoph A."/>
            <person name="Kang S.C."/>
            <person name="Lee H."/>
            <person name="Ostrov N."/>
        </authorList>
    </citation>
    <scope>NUCLEOTIDE SEQUENCE [LARGE SCALE GENOMIC DNA]</scope>
    <source>
        <strain evidence="7 8">ATCC 29145</strain>
    </source>
</reference>
<evidence type="ECO:0000256" key="2">
    <source>
        <dbReference type="ARBA" id="ARBA00008432"/>
    </source>
</evidence>
<dbReference type="InterPro" id="IPR036259">
    <property type="entry name" value="MFS_trans_sf"/>
</dbReference>
<dbReference type="EMBL" id="JAWXYC010000001">
    <property type="protein sequence ID" value="MDX5949620.1"/>
    <property type="molecule type" value="Genomic_DNA"/>
</dbReference>
<dbReference type="InterPro" id="IPR044772">
    <property type="entry name" value="NO3_transporter"/>
</dbReference>
<feature type="transmembrane region" description="Helical" evidence="6">
    <location>
        <begin position="440"/>
        <end position="460"/>
    </location>
</feature>
<comment type="similarity">
    <text evidence="2">Belongs to the major facilitator superfamily. Nitrate/nitrite porter (TC 2.A.1.8) family.</text>
</comment>
<organism evidence="7 8">
    <name type="scientific">Azospirillum brasilense</name>
    <dbReference type="NCBI Taxonomy" id="192"/>
    <lineage>
        <taxon>Bacteria</taxon>
        <taxon>Pseudomonadati</taxon>
        <taxon>Pseudomonadota</taxon>
        <taxon>Alphaproteobacteria</taxon>
        <taxon>Rhodospirillales</taxon>
        <taxon>Azospirillaceae</taxon>
        <taxon>Azospirillum</taxon>
    </lineage>
</organism>
<feature type="transmembrane region" description="Helical" evidence="6">
    <location>
        <begin position="326"/>
        <end position="353"/>
    </location>
</feature>
<sequence length="469" mass="50049">MMTDQTLSRMSDRLDDWRPDDMAFWVDGGKPIAMRNLAISAFALLLASCVWMVWSAVVVHLPIVGFSYTTTQLLWLTAAPGLSGAVLRLVYAFTVPIFGGRLWTTISTASLLIPALGIGIAVQHPETPYGVMLVLALLCGFGGGNFASSMANISFFFPKEQKGWALGVNAGMADLGVAVVQFAVPLVIGGALLGPLGGGPHAAAALGAPLDTHQGVWLQNAAFIWIPFILLATAAAWFGMNDIGHSQASFAEQAVIFRRMHTWINGWLYIGSFGTFIGFAATFPMLVKAQFPGIDPLAYAFLGPLVSSAARSLSGGMADRLGGARITLWAFVILFLAVSTMTICLNSGVFWMFLLSSMLVFATAGVACASTYQMVPIVFLIDRMHAYDLQGDLGRARALKEATLEAATALGFISALAAFGAFYIPGVFGLSISLTGSPVMAIQLFLIFYLSCIVVTWMFYCRANAGLHC</sequence>
<name>A0ABU4NWK9_AZOBR</name>
<feature type="transmembrane region" description="Helical" evidence="6">
    <location>
        <begin position="37"/>
        <end position="61"/>
    </location>
</feature>
<evidence type="ECO:0000256" key="5">
    <source>
        <dbReference type="ARBA" id="ARBA00023136"/>
    </source>
</evidence>
<evidence type="ECO:0000313" key="8">
    <source>
        <dbReference type="Proteomes" id="UP001277471"/>
    </source>
</evidence>
<dbReference type="Pfam" id="PF07690">
    <property type="entry name" value="MFS_1"/>
    <property type="match status" value="1"/>
</dbReference>
<dbReference type="Proteomes" id="UP001277471">
    <property type="component" value="Unassembled WGS sequence"/>
</dbReference>
<comment type="subcellular location">
    <subcellularLocation>
        <location evidence="1">Membrane</location>
        <topology evidence="1">Multi-pass membrane protein</topology>
    </subcellularLocation>
</comment>
<dbReference type="CDD" id="cd17341">
    <property type="entry name" value="MFS_NRT2_like"/>
    <property type="match status" value="1"/>
</dbReference>
<evidence type="ECO:0000256" key="4">
    <source>
        <dbReference type="ARBA" id="ARBA00022989"/>
    </source>
</evidence>
<feature type="transmembrane region" description="Helical" evidence="6">
    <location>
        <begin position="402"/>
        <end position="428"/>
    </location>
</feature>
<evidence type="ECO:0000256" key="1">
    <source>
        <dbReference type="ARBA" id="ARBA00004141"/>
    </source>
</evidence>
<feature type="transmembrane region" description="Helical" evidence="6">
    <location>
        <begin position="297"/>
        <end position="314"/>
    </location>
</feature>
<keyword evidence="8" id="KW-1185">Reference proteome</keyword>
<keyword evidence="5 6" id="KW-0472">Membrane</keyword>
<dbReference type="Gene3D" id="1.20.1250.20">
    <property type="entry name" value="MFS general substrate transporter like domains"/>
    <property type="match status" value="1"/>
</dbReference>
<proteinExistence type="inferred from homology"/>
<evidence type="ECO:0000256" key="3">
    <source>
        <dbReference type="ARBA" id="ARBA00022692"/>
    </source>
</evidence>
<feature type="transmembrane region" description="Helical" evidence="6">
    <location>
        <begin position="216"/>
        <end position="238"/>
    </location>
</feature>
<keyword evidence="4 6" id="KW-1133">Transmembrane helix</keyword>
<dbReference type="InterPro" id="IPR011701">
    <property type="entry name" value="MFS"/>
</dbReference>
<comment type="caution">
    <text evidence="7">The sequence shown here is derived from an EMBL/GenBank/DDBJ whole genome shotgun (WGS) entry which is preliminary data.</text>
</comment>
<feature type="transmembrane region" description="Helical" evidence="6">
    <location>
        <begin position="266"/>
        <end position="285"/>
    </location>
</feature>
<dbReference type="SUPFAM" id="SSF103473">
    <property type="entry name" value="MFS general substrate transporter"/>
    <property type="match status" value="1"/>
</dbReference>
<feature type="transmembrane region" description="Helical" evidence="6">
    <location>
        <begin position="175"/>
        <end position="196"/>
    </location>
</feature>
<evidence type="ECO:0000256" key="6">
    <source>
        <dbReference type="SAM" id="Phobius"/>
    </source>
</evidence>
<accession>A0ABU4NWK9</accession>
<gene>
    <name evidence="7" type="ORF">SIM66_00155</name>
</gene>
<feature type="transmembrane region" description="Helical" evidence="6">
    <location>
        <begin position="129"/>
        <end position="155"/>
    </location>
</feature>
<feature type="transmembrane region" description="Helical" evidence="6">
    <location>
        <begin position="73"/>
        <end position="91"/>
    </location>
</feature>
<evidence type="ECO:0000313" key="7">
    <source>
        <dbReference type="EMBL" id="MDX5949620.1"/>
    </source>
</evidence>
<protein>
    <submittedName>
        <fullName evidence="7">Nitrate/nitrite transporter</fullName>
    </submittedName>
</protein>
<feature type="transmembrane region" description="Helical" evidence="6">
    <location>
        <begin position="103"/>
        <end position="123"/>
    </location>
</feature>
<keyword evidence="3 6" id="KW-0812">Transmembrane</keyword>